<protein>
    <submittedName>
        <fullName evidence="1">Uncharacterized protein</fullName>
    </submittedName>
</protein>
<dbReference type="VEuPathDB" id="FungiDB:H257_08232"/>
<dbReference type="AlphaFoldDB" id="W4GEB5"/>
<sequence>MASKRSSADAVNNEAGQRVLRARVAVGTRSHYNTMNAHLLKRKHSRVPFKREFDTFAAACGRDALVVKFGRTKNDKDGANSFPRHVYANPHDPAICTILKFEV</sequence>
<dbReference type="RefSeq" id="XP_009832352.1">
    <property type="nucleotide sequence ID" value="XM_009834050.1"/>
</dbReference>
<organism evidence="1">
    <name type="scientific">Aphanomyces astaci</name>
    <name type="common">Crayfish plague agent</name>
    <dbReference type="NCBI Taxonomy" id="112090"/>
    <lineage>
        <taxon>Eukaryota</taxon>
        <taxon>Sar</taxon>
        <taxon>Stramenopiles</taxon>
        <taxon>Oomycota</taxon>
        <taxon>Saprolegniomycetes</taxon>
        <taxon>Saprolegniales</taxon>
        <taxon>Verrucalvaceae</taxon>
        <taxon>Aphanomyces</taxon>
    </lineage>
</organism>
<dbReference type="GeneID" id="20810228"/>
<dbReference type="EMBL" id="KI913131">
    <property type="protein sequence ID" value="ETV78015.1"/>
    <property type="molecule type" value="Genomic_DNA"/>
</dbReference>
<proteinExistence type="predicted"/>
<gene>
    <name evidence="1" type="ORF">H257_08232</name>
</gene>
<name>W4GEB5_APHAT</name>
<reference evidence="1" key="1">
    <citation type="submission" date="2013-12" db="EMBL/GenBank/DDBJ databases">
        <title>The Genome Sequence of Aphanomyces astaci APO3.</title>
        <authorList>
            <consortium name="The Broad Institute Genomics Platform"/>
            <person name="Russ C."/>
            <person name="Tyler B."/>
            <person name="van West P."/>
            <person name="Dieguez-Uribeondo J."/>
            <person name="Young S.K."/>
            <person name="Zeng Q."/>
            <person name="Gargeya S."/>
            <person name="Fitzgerald M."/>
            <person name="Abouelleil A."/>
            <person name="Alvarado L."/>
            <person name="Chapman S.B."/>
            <person name="Gainer-Dewar J."/>
            <person name="Goldberg J."/>
            <person name="Griggs A."/>
            <person name="Gujja S."/>
            <person name="Hansen M."/>
            <person name="Howarth C."/>
            <person name="Imamovic A."/>
            <person name="Ireland A."/>
            <person name="Larimer J."/>
            <person name="McCowan C."/>
            <person name="Murphy C."/>
            <person name="Pearson M."/>
            <person name="Poon T.W."/>
            <person name="Priest M."/>
            <person name="Roberts A."/>
            <person name="Saif S."/>
            <person name="Shea T."/>
            <person name="Sykes S."/>
            <person name="Wortman J."/>
            <person name="Nusbaum C."/>
            <person name="Birren B."/>
        </authorList>
    </citation>
    <scope>NUCLEOTIDE SEQUENCE [LARGE SCALE GENOMIC DNA]</scope>
    <source>
        <strain evidence="1">APO3</strain>
    </source>
</reference>
<accession>W4GEB5</accession>
<evidence type="ECO:0000313" key="1">
    <source>
        <dbReference type="EMBL" id="ETV78015.1"/>
    </source>
</evidence>